<dbReference type="InParanoid" id="E1ZNV8"/>
<comment type="pathway">
    <text evidence="2">Protein modification; protein ubiquitination.</text>
</comment>
<dbReference type="EC" id="2.3.2.26" evidence="3"/>
<dbReference type="AlphaFoldDB" id="E1ZNV8"/>
<accession>E1ZNV8</accession>
<dbReference type="KEGG" id="cvr:CHLNCDRAFT_14906"/>
<evidence type="ECO:0000256" key="5">
    <source>
        <dbReference type="ARBA" id="ARBA00022786"/>
    </source>
</evidence>
<dbReference type="GO" id="GO:0016567">
    <property type="term" value="P:protein ubiquitination"/>
    <property type="evidence" value="ECO:0007669"/>
    <property type="project" value="TreeGrafter"/>
</dbReference>
<dbReference type="InterPro" id="IPR050409">
    <property type="entry name" value="E3_ubiq-protein_ligase"/>
</dbReference>
<dbReference type="OMA" id="WRANTIY"/>
<dbReference type="InterPro" id="IPR000569">
    <property type="entry name" value="HECT_dom"/>
</dbReference>
<evidence type="ECO:0000259" key="7">
    <source>
        <dbReference type="PROSITE" id="PS50237"/>
    </source>
</evidence>
<dbReference type="OrthoDB" id="512896at2759"/>
<evidence type="ECO:0000256" key="4">
    <source>
        <dbReference type="ARBA" id="ARBA00022679"/>
    </source>
</evidence>
<dbReference type="GeneID" id="17351977"/>
<reference evidence="8 9" key="1">
    <citation type="journal article" date="2010" name="Plant Cell">
        <title>The Chlorella variabilis NC64A genome reveals adaptation to photosymbiosis, coevolution with viruses, and cryptic sex.</title>
        <authorList>
            <person name="Blanc G."/>
            <person name="Duncan G."/>
            <person name="Agarkova I."/>
            <person name="Borodovsky M."/>
            <person name="Gurnon J."/>
            <person name="Kuo A."/>
            <person name="Lindquist E."/>
            <person name="Lucas S."/>
            <person name="Pangilinan J."/>
            <person name="Polle J."/>
            <person name="Salamov A."/>
            <person name="Terry A."/>
            <person name="Yamada T."/>
            <person name="Dunigan D.D."/>
            <person name="Grigoriev I.V."/>
            <person name="Claverie J.M."/>
            <person name="Van Etten J.L."/>
        </authorList>
    </citation>
    <scope>NUCLEOTIDE SEQUENCE [LARGE SCALE GENOMIC DNA]</scope>
    <source>
        <strain evidence="8 9">NC64A</strain>
    </source>
</reference>
<evidence type="ECO:0000256" key="3">
    <source>
        <dbReference type="ARBA" id="ARBA00012485"/>
    </source>
</evidence>
<evidence type="ECO:0000256" key="6">
    <source>
        <dbReference type="PROSITE-ProRule" id="PRU00104"/>
    </source>
</evidence>
<dbReference type="SUPFAM" id="SSF56204">
    <property type="entry name" value="Hect, E3 ligase catalytic domain"/>
    <property type="match status" value="1"/>
</dbReference>
<dbReference type="GO" id="GO:0005737">
    <property type="term" value="C:cytoplasm"/>
    <property type="evidence" value="ECO:0007669"/>
    <property type="project" value="TreeGrafter"/>
</dbReference>
<dbReference type="InterPro" id="IPR035983">
    <property type="entry name" value="Hect_E3_ubiquitin_ligase"/>
</dbReference>
<dbReference type="PANTHER" id="PTHR11254:SF429">
    <property type="entry name" value="E3 UBIQUITIN-PROTEIN LIGASE SU(DX)"/>
    <property type="match status" value="1"/>
</dbReference>
<feature type="active site" description="Glycyl thioester intermediate" evidence="6">
    <location>
        <position position="88"/>
    </location>
</feature>
<feature type="non-terminal residue" evidence="8">
    <location>
        <position position="119"/>
    </location>
</feature>
<dbReference type="RefSeq" id="XP_005844606.1">
    <property type="nucleotide sequence ID" value="XM_005844544.1"/>
</dbReference>
<dbReference type="EMBL" id="GL433856">
    <property type="protein sequence ID" value="EFN52504.1"/>
    <property type="molecule type" value="Genomic_DNA"/>
</dbReference>
<keyword evidence="5 6" id="KW-0833">Ubl conjugation pathway</keyword>
<evidence type="ECO:0000313" key="8">
    <source>
        <dbReference type="EMBL" id="EFN52504.1"/>
    </source>
</evidence>
<keyword evidence="9" id="KW-1185">Reference proteome</keyword>
<dbReference type="FunFam" id="3.30.2410.10:FF:000009">
    <property type="entry name" value="Probable E3 ubiquitin-protein ligase HECTD2"/>
    <property type="match status" value="1"/>
</dbReference>
<dbReference type="PANTHER" id="PTHR11254">
    <property type="entry name" value="HECT DOMAIN UBIQUITIN-PROTEIN LIGASE"/>
    <property type="match status" value="1"/>
</dbReference>
<organism evidence="9">
    <name type="scientific">Chlorella variabilis</name>
    <name type="common">Green alga</name>
    <dbReference type="NCBI Taxonomy" id="554065"/>
    <lineage>
        <taxon>Eukaryota</taxon>
        <taxon>Viridiplantae</taxon>
        <taxon>Chlorophyta</taxon>
        <taxon>core chlorophytes</taxon>
        <taxon>Trebouxiophyceae</taxon>
        <taxon>Chlorellales</taxon>
        <taxon>Chlorellaceae</taxon>
        <taxon>Chlorella clade</taxon>
        <taxon>Chlorella</taxon>
    </lineage>
</organism>
<comment type="catalytic activity">
    <reaction evidence="1">
        <text>S-ubiquitinyl-[E2 ubiquitin-conjugating enzyme]-L-cysteine + [acceptor protein]-L-lysine = [E2 ubiquitin-conjugating enzyme]-L-cysteine + N(6)-ubiquitinyl-[acceptor protein]-L-lysine.</text>
        <dbReference type="EC" id="2.3.2.26"/>
    </reaction>
</comment>
<sequence length="119" mass="12887">EVDVAAWQEHTRYEHCTARTPQLGWLWAAVAGWGAERRRQLLAFVTSSSALPAGGFAALRGFNGALHPFTVSLVAVEGDERLPRASTCFNTLFLPAYSSPAVLEARLVQAIGGQQAFDE</sequence>
<gene>
    <name evidence="8" type="ORF">CHLNCDRAFT_14906</name>
</gene>
<evidence type="ECO:0000313" key="9">
    <source>
        <dbReference type="Proteomes" id="UP000008141"/>
    </source>
</evidence>
<protein>
    <recommendedName>
        <fullName evidence="3">HECT-type E3 ubiquitin transferase</fullName>
        <ecNumber evidence="3">2.3.2.26</ecNumber>
    </recommendedName>
</protein>
<proteinExistence type="predicted"/>
<evidence type="ECO:0000256" key="1">
    <source>
        <dbReference type="ARBA" id="ARBA00000885"/>
    </source>
</evidence>
<dbReference type="eggNOG" id="KOG0940">
    <property type="taxonomic scope" value="Eukaryota"/>
</dbReference>
<dbReference type="Pfam" id="PF00632">
    <property type="entry name" value="HECT"/>
    <property type="match status" value="1"/>
</dbReference>
<evidence type="ECO:0000256" key="2">
    <source>
        <dbReference type="ARBA" id="ARBA00004906"/>
    </source>
</evidence>
<dbReference type="Gene3D" id="3.30.2410.10">
    <property type="entry name" value="Hect, E3 ligase catalytic domain"/>
    <property type="match status" value="1"/>
</dbReference>
<name>E1ZNV8_CHLVA</name>
<feature type="non-terminal residue" evidence="8">
    <location>
        <position position="1"/>
    </location>
</feature>
<dbReference type="PROSITE" id="PS50237">
    <property type="entry name" value="HECT"/>
    <property type="match status" value="1"/>
</dbReference>
<dbReference type="STRING" id="554065.E1ZNV8"/>
<dbReference type="Proteomes" id="UP000008141">
    <property type="component" value="Unassembled WGS sequence"/>
</dbReference>
<dbReference type="GO" id="GO:0061630">
    <property type="term" value="F:ubiquitin protein ligase activity"/>
    <property type="evidence" value="ECO:0007669"/>
    <property type="project" value="UniProtKB-EC"/>
</dbReference>
<feature type="domain" description="HECT" evidence="7">
    <location>
        <begin position="1"/>
        <end position="119"/>
    </location>
</feature>
<dbReference type="GO" id="GO:0043161">
    <property type="term" value="P:proteasome-mediated ubiquitin-dependent protein catabolic process"/>
    <property type="evidence" value="ECO:0007669"/>
    <property type="project" value="TreeGrafter"/>
</dbReference>
<keyword evidence="4" id="KW-0808">Transferase</keyword>